<sequence length="518" mass="58875">MLRFRRCFSVSRSILQTLPKDQAHIYAKLFSQPYFHQIKDKLASTKIDELEPYELSKKVADVVKDLGFSNQEAGVVHNKLIEELTQHSFGVATIHSKILQELGEGISTDALIEIIKHNPGRITSSWDLFTHYTKNLKEVPDELISTVLTKIVNFDSADIKDGKKMMTVSDIAESCYLLDMLKDKNMVSKPLINKIAAAVIETEATYILPLILRFGPDIVIFSDKFDNLSPLQLYGIFSSYPFEELRTFPKFVYDIISATGKPDSLILSEQETEAKTTFESSLKSINASLGKSWTPALPSIDPQQVDKNFFRILEDLENGNIMQKDFKLVKMTLRIFSLTRCNIEEFMEFYVSHSSAFPDKQDEFAFEAYLAYSYMAFKTGDASFIQAAKNWLPKPSASDSIKLDVLRITLLVTSRFDMNKALEIFNANIQHMNKVKPDDKIVSDADLLTETLILAYLYNKDIDFARTVLEKGMGEKIFSGKPAVKRIKKHFAGYGEAVENKELPEFIQKDASLFLQEL</sequence>
<evidence type="ECO:0000313" key="1">
    <source>
        <dbReference type="EMBL" id="GMM53877.1"/>
    </source>
</evidence>
<keyword evidence="2" id="KW-1185">Reference proteome</keyword>
<evidence type="ECO:0000313" key="2">
    <source>
        <dbReference type="Proteomes" id="UP001377567"/>
    </source>
</evidence>
<dbReference type="AlphaFoldDB" id="A0AAV5RRU3"/>
<dbReference type="Proteomes" id="UP001377567">
    <property type="component" value="Unassembled WGS sequence"/>
</dbReference>
<proteinExistence type="predicted"/>
<reference evidence="1 2" key="1">
    <citation type="journal article" date="2023" name="Elife">
        <title>Identification of key yeast species and microbe-microbe interactions impacting larval growth of Drosophila in the wild.</title>
        <authorList>
            <person name="Mure A."/>
            <person name="Sugiura Y."/>
            <person name="Maeda R."/>
            <person name="Honda K."/>
            <person name="Sakurai N."/>
            <person name="Takahashi Y."/>
            <person name="Watada M."/>
            <person name="Katoh T."/>
            <person name="Gotoh A."/>
            <person name="Gotoh Y."/>
            <person name="Taniguchi I."/>
            <person name="Nakamura K."/>
            <person name="Hayashi T."/>
            <person name="Katayama T."/>
            <person name="Uemura T."/>
            <person name="Hattori Y."/>
        </authorList>
    </citation>
    <scope>NUCLEOTIDE SEQUENCE [LARGE SCALE GENOMIC DNA]</scope>
    <source>
        <strain evidence="1 2">KH-74</strain>
    </source>
</reference>
<dbReference type="EMBL" id="BTGD01000001">
    <property type="protein sequence ID" value="GMM53877.1"/>
    <property type="molecule type" value="Genomic_DNA"/>
</dbReference>
<comment type="caution">
    <text evidence="1">The sequence shown here is derived from an EMBL/GenBank/DDBJ whole genome shotgun (WGS) entry which is preliminary data.</text>
</comment>
<gene>
    <name evidence="1" type="ORF">DAKH74_004930</name>
</gene>
<organism evidence="1 2">
    <name type="scientific">Maudiozyma humilis</name>
    <name type="common">Sour dough yeast</name>
    <name type="synonym">Kazachstania humilis</name>
    <dbReference type="NCBI Taxonomy" id="51915"/>
    <lineage>
        <taxon>Eukaryota</taxon>
        <taxon>Fungi</taxon>
        <taxon>Dikarya</taxon>
        <taxon>Ascomycota</taxon>
        <taxon>Saccharomycotina</taxon>
        <taxon>Saccharomycetes</taxon>
        <taxon>Saccharomycetales</taxon>
        <taxon>Saccharomycetaceae</taxon>
        <taxon>Maudiozyma</taxon>
    </lineage>
</organism>
<name>A0AAV5RRU3_MAUHU</name>
<protein>
    <submittedName>
        <fullName evidence="1">Mrx12 protein</fullName>
    </submittedName>
</protein>
<accession>A0AAV5RRU3</accession>